<dbReference type="SUPFAM" id="SSF48179">
    <property type="entry name" value="6-phosphogluconate dehydrogenase C-terminal domain-like"/>
    <property type="match status" value="1"/>
</dbReference>
<dbReference type="EC" id="1.1.1.169" evidence="4"/>
<dbReference type="Proteomes" id="UP000243723">
    <property type="component" value="Unassembled WGS sequence"/>
</dbReference>
<comment type="function">
    <text evidence="4">Catalyzes the NADPH-dependent reduction of ketopantoate into pantoic acid.</text>
</comment>
<dbReference type="AlphaFoldDB" id="A0A2P8A482"/>
<evidence type="ECO:0000259" key="6">
    <source>
        <dbReference type="Pfam" id="PF08546"/>
    </source>
</evidence>
<dbReference type="GO" id="GO:0008677">
    <property type="term" value="F:2-dehydropantoate 2-reductase activity"/>
    <property type="evidence" value="ECO:0007669"/>
    <property type="project" value="UniProtKB-EC"/>
</dbReference>
<gene>
    <name evidence="7" type="ORF">B9Z65_2659</name>
</gene>
<protein>
    <recommendedName>
        <fullName evidence="4">2-dehydropantoate 2-reductase</fullName>
        <ecNumber evidence="4">1.1.1.169</ecNumber>
    </recommendedName>
    <alternativeName>
        <fullName evidence="4">Ketopantoate reductase</fullName>
    </alternativeName>
</protein>
<dbReference type="InterPro" id="IPR051402">
    <property type="entry name" value="KPR-Related"/>
</dbReference>
<sequence>MSAPNILIFGAGAIGACYAALLARTSNKNAASPSSPTPLVSAVCRSNYPIVSKSGFKLTSPSYGDFSWTPTHTFPNPQSAKDSGVKWDYVVITTKALPDVSDDSALIDGLVSPGTSIVLIQNGLGVEAAYAARFAHIPDVAILSGVTVMSAAQDSPGVITHNRWTRINIGPFVSSPGGDEEHKSMARANAFCTLLQEGGVKDAEAYSARKLQLLRWHKIAINAAMNPSSVLSGGTANGAMAQDEELARHLLGVMKEVLETAPKVCGEELPASFASAERILESTRKNTSGSRPSMWFDWEGGKRMELEVILGEPIRAARAKGLEMPRLESMYALLKMAQRNRNGKKSKL</sequence>
<dbReference type="GO" id="GO:0015940">
    <property type="term" value="P:pantothenate biosynthetic process"/>
    <property type="evidence" value="ECO:0007669"/>
    <property type="project" value="InterPro"/>
</dbReference>
<dbReference type="InterPro" id="IPR013752">
    <property type="entry name" value="KPA_reductase"/>
</dbReference>
<dbReference type="InterPro" id="IPR036291">
    <property type="entry name" value="NAD(P)-bd_dom_sf"/>
</dbReference>
<reference evidence="7 8" key="1">
    <citation type="submission" date="2017-05" db="EMBL/GenBank/DDBJ databases">
        <title>Draft genome sequence of Elsinoe australis.</title>
        <authorList>
            <person name="Cheng Q."/>
        </authorList>
    </citation>
    <scope>NUCLEOTIDE SEQUENCE [LARGE SCALE GENOMIC DNA]</scope>
    <source>
        <strain evidence="7 8">NL1</strain>
    </source>
</reference>
<dbReference type="Gene3D" id="1.10.1040.10">
    <property type="entry name" value="N-(1-d-carboxylethyl)-l-norvaline Dehydrogenase, domain 2"/>
    <property type="match status" value="1"/>
</dbReference>
<dbReference type="SUPFAM" id="SSF51735">
    <property type="entry name" value="NAD(P)-binding Rossmann-fold domains"/>
    <property type="match status" value="1"/>
</dbReference>
<dbReference type="EMBL" id="NHZQ01000067">
    <property type="protein sequence ID" value="PSK55270.1"/>
    <property type="molecule type" value="Genomic_DNA"/>
</dbReference>
<organism evidence="7 8">
    <name type="scientific">Elsinoe australis</name>
    <dbReference type="NCBI Taxonomy" id="40998"/>
    <lineage>
        <taxon>Eukaryota</taxon>
        <taxon>Fungi</taxon>
        <taxon>Dikarya</taxon>
        <taxon>Ascomycota</taxon>
        <taxon>Pezizomycotina</taxon>
        <taxon>Dothideomycetes</taxon>
        <taxon>Dothideomycetidae</taxon>
        <taxon>Myriangiales</taxon>
        <taxon>Elsinoaceae</taxon>
        <taxon>Elsinoe</taxon>
    </lineage>
</organism>
<keyword evidence="3 4" id="KW-0560">Oxidoreductase</keyword>
<evidence type="ECO:0000256" key="3">
    <source>
        <dbReference type="ARBA" id="ARBA00023002"/>
    </source>
</evidence>
<dbReference type="InterPro" id="IPR013332">
    <property type="entry name" value="KPR_N"/>
</dbReference>
<dbReference type="InterPro" id="IPR008927">
    <property type="entry name" value="6-PGluconate_DH-like_C_sf"/>
</dbReference>
<dbReference type="Gene3D" id="3.40.50.720">
    <property type="entry name" value="NAD(P)-binding Rossmann-like Domain"/>
    <property type="match status" value="1"/>
</dbReference>
<proteinExistence type="inferred from homology"/>
<comment type="similarity">
    <text evidence="1 4">Belongs to the ketopantoate reductase family.</text>
</comment>
<dbReference type="NCBIfam" id="TIGR00745">
    <property type="entry name" value="apbA_panE"/>
    <property type="match status" value="1"/>
</dbReference>
<keyword evidence="8" id="KW-1185">Reference proteome</keyword>
<feature type="domain" description="Ketopantoate reductase N-terminal" evidence="5">
    <location>
        <begin position="6"/>
        <end position="172"/>
    </location>
</feature>
<evidence type="ECO:0000256" key="2">
    <source>
        <dbReference type="ARBA" id="ARBA00022857"/>
    </source>
</evidence>
<feature type="domain" description="Ketopantoate reductase C-terminal" evidence="6">
    <location>
        <begin position="211"/>
        <end position="337"/>
    </location>
</feature>
<evidence type="ECO:0000256" key="1">
    <source>
        <dbReference type="ARBA" id="ARBA00007870"/>
    </source>
</evidence>
<dbReference type="InterPro" id="IPR003710">
    <property type="entry name" value="ApbA"/>
</dbReference>
<dbReference type="OrthoDB" id="3609at2759"/>
<keyword evidence="2 4" id="KW-0521">NADP</keyword>
<evidence type="ECO:0000256" key="4">
    <source>
        <dbReference type="RuleBase" id="RU362068"/>
    </source>
</evidence>
<dbReference type="PANTHER" id="PTHR21708:SF26">
    <property type="entry name" value="2-DEHYDROPANTOATE 2-REDUCTASE"/>
    <property type="match status" value="1"/>
</dbReference>
<comment type="caution">
    <text evidence="7">The sequence shown here is derived from an EMBL/GenBank/DDBJ whole genome shotgun (WGS) entry which is preliminary data.</text>
</comment>
<evidence type="ECO:0000313" key="8">
    <source>
        <dbReference type="Proteomes" id="UP000243723"/>
    </source>
</evidence>
<dbReference type="FunFam" id="1.10.1040.10:FF:000017">
    <property type="entry name" value="2-dehydropantoate 2-reductase"/>
    <property type="match status" value="1"/>
</dbReference>
<dbReference type="InterPro" id="IPR013328">
    <property type="entry name" value="6PGD_dom2"/>
</dbReference>
<dbReference type="Pfam" id="PF02558">
    <property type="entry name" value="ApbA"/>
    <property type="match status" value="1"/>
</dbReference>
<dbReference type="GO" id="GO:0005737">
    <property type="term" value="C:cytoplasm"/>
    <property type="evidence" value="ECO:0007669"/>
    <property type="project" value="TreeGrafter"/>
</dbReference>
<comment type="catalytic activity">
    <reaction evidence="4">
        <text>(R)-pantoate + NADP(+) = 2-dehydropantoate + NADPH + H(+)</text>
        <dbReference type="Rhea" id="RHEA:16233"/>
        <dbReference type="ChEBI" id="CHEBI:11561"/>
        <dbReference type="ChEBI" id="CHEBI:15378"/>
        <dbReference type="ChEBI" id="CHEBI:15980"/>
        <dbReference type="ChEBI" id="CHEBI:57783"/>
        <dbReference type="ChEBI" id="CHEBI:58349"/>
        <dbReference type="EC" id="1.1.1.169"/>
    </reaction>
</comment>
<accession>A0A2P8A482</accession>
<dbReference type="PANTHER" id="PTHR21708">
    <property type="entry name" value="PROBABLE 2-DEHYDROPANTOATE 2-REDUCTASE"/>
    <property type="match status" value="1"/>
</dbReference>
<dbReference type="Pfam" id="PF08546">
    <property type="entry name" value="ApbA_C"/>
    <property type="match status" value="1"/>
</dbReference>
<dbReference type="STRING" id="40998.A0A2P8A482"/>
<evidence type="ECO:0000313" key="7">
    <source>
        <dbReference type="EMBL" id="PSK55270.1"/>
    </source>
</evidence>
<name>A0A2P8A482_9PEZI</name>
<evidence type="ECO:0000259" key="5">
    <source>
        <dbReference type="Pfam" id="PF02558"/>
    </source>
</evidence>